<feature type="domain" description="HD" evidence="1">
    <location>
        <begin position="43"/>
        <end position="143"/>
    </location>
</feature>
<dbReference type="InterPro" id="IPR006674">
    <property type="entry name" value="HD_domain"/>
</dbReference>
<dbReference type="NCBIfam" id="TIGR00277">
    <property type="entry name" value="HDIG"/>
    <property type="match status" value="1"/>
</dbReference>
<dbReference type="SUPFAM" id="SSF109604">
    <property type="entry name" value="HD-domain/PDEase-like"/>
    <property type="match status" value="1"/>
</dbReference>
<dbReference type="Pfam" id="PF01966">
    <property type="entry name" value="HD"/>
    <property type="match status" value="1"/>
</dbReference>
<dbReference type="EMBL" id="BONX01000023">
    <property type="protein sequence ID" value="GIG96924.1"/>
    <property type="molecule type" value="Genomic_DNA"/>
</dbReference>
<evidence type="ECO:0000259" key="1">
    <source>
        <dbReference type="Pfam" id="PF01966"/>
    </source>
</evidence>
<accession>A0ABQ4EQH6</accession>
<dbReference type="Gene3D" id="1.10.3210.10">
    <property type="entry name" value="Hypothetical protein af1432"/>
    <property type="match status" value="1"/>
</dbReference>
<protein>
    <submittedName>
        <fullName evidence="2">Phosphohydrolase</fullName>
    </submittedName>
</protein>
<dbReference type="CDD" id="cd00077">
    <property type="entry name" value="HDc"/>
    <property type="match status" value="1"/>
</dbReference>
<name>A0ABQ4EQH6_9ACTN</name>
<proteinExistence type="predicted"/>
<sequence>MIVVTATALHRALADPGTPPLRPLPPEAAELLLRSNAPARLAAHLRAVHDVAAQLLDWLGQDYPDLVVDDRAVRFGAATHDIGKTRHPEELSGPGSRHEPAGRELLIGYGVPPALARFAASHARWDSPDVTIEELLVSLADKVWKGRREAELENRVVDRLATVSGQQRWAAFLALDDVLARIAEEADARLDFQSRYPVD</sequence>
<dbReference type="InterPro" id="IPR003607">
    <property type="entry name" value="HD/PDEase_dom"/>
</dbReference>
<reference evidence="2 3" key="1">
    <citation type="submission" date="2021-01" db="EMBL/GenBank/DDBJ databases">
        <title>Whole genome shotgun sequence of Plantactinospora mayteni NBRC 109088.</title>
        <authorList>
            <person name="Komaki H."/>
            <person name="Tamura T."/>
        </authorList>
    </citation>
    <scope>NUCLEOTIDE SEQUENCE [LARGE SCALE GENOMIC DNA]</scope>
    <source>
        <strain evidence="2 3">NBRC 109088</strain>
    </source>
</reference>
<gene>
    <name evidence="2" type="ORF">Pma05_34970</name>
</gene>
<organism evidence="2 3">
    <name type="scientific">Plantactinospora mayteni</name>
    <dbReference type="NCBI Taxonomy" id="566021"/>
    <lineage>
        <taxon>Bacteria</taxon>
        <taxon>Bacillati</taxon>
        <taxon>Actinomycetota</taxon>
        <taxon>Actinomycetes</taxon>
        <taxon>Micromonosporales</taxon>
        <taxon>Micromonosporaceae</taxon>
        <taxon>Plantactinospora</taxon>
    </lineage>
</organism>
<dbReference type="InterPro" id="IPR006675">
    <property type="entry name" value="HDIG_dom"/>
</dbReference>
<dbReference type="Proteomes" id="UP000621500">
    <property type="component" value="Unassembled WGS sequence"/>
</dbReference>
<evidence type="ECO:0000313" key="3">
    <source>
        <dbReference type="Proteomes" id="UP000621500"/>
    </source>
</evidence>
<comment type="caution">
    <text evidence="2">The sequence shown here is derived from an EMBL/GenBank/DDBJ whole genome shotgun (WGS) entry which is preliminary data.</text>
</comment>
<keyword evidence="3" id="KW-1185">Reference proteome</keyword>
<evidence type="ECO:0000313" key="2">
    <source>
        <dbReference type="EMBL" id="GIG96924.1"/>
    </source>
</evidence>